<organism evidence="2 3">
    <name type="scientific">Aspergillus heteromorphus CBS 117.55</name>
    <dbReference type="NCBI Taxonomy" id="1448321"/>
    <lineage>
        <taxon>Eukaryota</taxon>
        <taxon>Fungi</taxon>
        <taxon>Dikarya</taxon>
        <taxon>Ascomycota</taxon>
        <taxon>Pezizomycotina</taxon>
        <taxon>Eurotiomycetes</taxon>
        <taxon>Eurotiomycetidae</taxon>
        <taxon>Eurotiales</taxon>
        <taxon>Aspergillaceae</taxon>
        <taxon>Aspergillus</taxon>
        <taxon>Aspergillus subgen. Circumdati</taxon>
    </lineage>
</organism>
<feature type="compositionally biased region" description="Pro residues" evidence="1">
    <location>
        <begin position="319"/>
        <end position="330"/>
    </location>
</feature>
<reference evidence="2 3" key="1">
    <citation type="submission" date="2016-12" db="EMBL/GenBank/DDBJ databases">
        <title>The genomes of Aspergillus section Nigri reveals drivers in fungal speciation.</title>
        <authorList>
            <consortium name="DOE Joint Genome Institute"/>
            <person name="Vesth T.C."/>
            <person name="Nybo J."/>
            <person name="Theobald S."/>
            <person name="Brandl J."/>
            <person name="Frisvad J.C."/>
            <person name="Nielsen K.F."/>
            <person name="Lyhne E.K."/>
            <person name="Kogle M.E."/>
            <person name="Kuo A."/>
            <person name="Riley R."/>
            <person name="Clum A."/>
            <person name="Nolan M."/>
            <person name="Lipzen A."/>
            <person name="Salamov A."/>
            <person name="Henrissat B."/>
            <person name="Wiebenga A."/>
            <person name="De Vries R.P."/>
            <person name="Grigoriev I.V."/>
            <person name="Mortensen U.H."/>
            <person name="Andersen M.R."/>
            <person name="Baker S.E."/>
        </authorList>
    </citation>
    <scope>NUCLEOTIDE SEQUENCE [LARGE SCALE GENOMIC DNA]</scope>
    <source>
        <strain evidence="2 3">CBS 117.55</strain>
    </source>
</reference>
<feature type="region of interest" description="Disordered" evidence="1">
    <location>
        <begin position="507"/>
        <end position="528"/>
    </location>
</feature>
<dbReference type="PROSITE" id="PS51257">
    <property type="entry name" value="PROKAR_LIPOPROTEIN"/>
    <property type="match status" value="1"/>
</dbReference>
<feature type="compositionally biased region" description="Basic and acidic residues" evidence="1">
    <location>
        <begin position="448"/>
        <end position="466"/>
    </location>
</feature>
<dbReference type="VEuPathDB" id="FungiDB:BO70DRAFT_321228"/>
<dbReference type="GeneID" id="37062744"/>
<dbReference type="EMBL" id="MSFL01000027">
    <property type="protein sequence ID" value="PWY71765.1"/>
    <property type="molecule type" value="Genomic_DNA"/>
</dbReference>
<protein>
    <submittedName>
        <fullName evidence="2">Uncharacterized protein</fullName>
    </submittedName>
</protein>
<keyword evidence="3" id="KW-1185">Reference proteome</keyword>
<feature type="compositionally biased region" description="Polar residues" evidence="1">
    <location>
        <begin position="374"/>
        <end position="385"/>
    </location>
</feature>
<proteinExistence type="predicted"/>
<feature type="region of interest" description="Disordered" evidence="1">
    <location>
        <begin position="412"/>
        <end position="477"/>
    </location>
</feature>
<feature type="region of interest" description="Disordered" evidence="1">
    <location>
        <begin position="218"/>
        <end position="237"/>
    </location>
</feature>
<dbReference type="AlphaFoldDB" id="A0A317VCP9"/>
<dbReference type="Proteomes" id="UP000247233">
    <property type="component" value="Unassembled WGS sequence"/>
</dbReference>
<dbReference type="STRING" id="1448321.A0A317VCP9"/>
<gene>
    <name evidence="2" type="ORF">BO70DRAFT_321228</name>
</gene>
<accession>A0A317VCP9</accession>
<feature type="compositionally biased region" description="Low complexity" evidence="1">
    <location>
        <begin position="331"/>
        <end position="361"/>
    </location>
</feature>
<evidence type="ECO:0000313" key="2">
    <source>
        <dbReference type="EMBL" id="PWY71765.1"/>
    </source>
</evidence>
<dbReference type="OrthoDB" id="3595619at2759"/>
<feature type="region of interest" description="Disordered" evidence="1">
    <location>
        <begin position="167"/>
        <end position="210"/>
    </location>
</feature>
<comment type="caution">
    <text evidence="2">The sequence shown here is derived from an EMBL/GenBank/DDBJ whole genome shotgun (WGS) entry which is preliminary data.</text>
</comment>
<dbReference type="RefSeq" id="XP_025396357.1">
    <property type="nucleotide sequence ID" value="XM_025540507.1"/>
</dbReference>
<name>A0A317VCP9_9EURO</name>
<feature type="compositionally biased region" description="Polar residues" evidence="1">
    <location>
        <begin position="436"/>
        <end position="447"/>
    </location>
</feature>
<feature type="region of interest" description="Disordered" evidence="1">
    <location>
        <begin position="374"/>
        <end position="395"/>
    </location>
</feature>
<evidence type="ECO:0000256" key="1">
    <source>
        <dbReference type="SAM" id="MobiDB-lite"/>
    </source>
</evidence>
<feature type="region of interest" description="Disordered" evidence="1">
    <location>
        <begin position="269"/>
        <end position="362"/>
    </location>
</feature>
<evidence type="ECO:0000313" key="3">
    <source>
        <dbReference type="Proteomes" id="UP000247233"/>
    </source>
</evidence>
<sequence>MKQAIEQAGSIFTGWISSCLFCLGPRDDESFRHQQAMKQRGAEREMRICHTQPHLVPPMKLVVYDDLPSPSPPPPPPARASTLSSWVVEGRTRASRASMSLKRKSTAPVRISAPSDFRHVSMFSPTTTTTITTEVGPKGFRPLELGFNSPTNRLPELPRFEDYQLEGERAQITPPPRALSTTETGRVRSHRPSSSFQLLRKPVGSGSRRSSLGTIEQLLERQSQSQSQSRTSPLIPHFSTRSSVLSALSSPASPKPDLALAGIFKSHPHVGANNPTPATAIPPPPRTPTRPTATNNNLDLNLQDRPLPSIPPDDSSCPSPSPSPSHPPTTPSDSRPPTTPSDSNNNNNNNHTHNPNRTPTRSGRVTQWLFQTSSPNNISKTTGPHPQSPTPFRLRSRTLSGSTLVSSITNLTGHHHHHHSHNQQYSHSHSHPSKPTPSLTSATTMRADTTRDKDRNGDKEGGRDMEGDFDLPLDSPFLPKQKQTFASVTEESSPGIYQYPYQYPVPTIYEGEGQIPPPSSSPSPRDQDEFHTEYYENYRLSAVGVAF</sequence>